<feature type="region of interest" description="Disordered" evidence="2">
    <location>
        <begin position="1"/>
        <end position="51"/>
    </location>
</feature>
<dbReference type="SUPFAM" id="SSF53756">
    <property type="entry name" value="UDP-Glycosyltransferase/glycogen phosphorylase"/>
    <property type="match status" value="1"/>
</dbReference>
<feature type="transmembrane region" description="Helical" evidence="3">
    <location>
        <begin position="90"/>
        <end position="109"/>
    </location>
</feature>
<dbReference type="AlphaFoldDB" id="A0A9P1EMZ5"/>
<keyword evidence="3" id="KW-0812">Transmembrane</keyword>
<evidence type="ECO:0000256" key="1">
    <source>
        <dbReference type="ARBA" id="ARBA00022676"/>
    </source>
</evidence>
<dbReference type="Proteomes" id="UP001152484">
    <property type="component" value="Unassembled WGS sequence"/>
</dbReference>
<dbReference type="GO" id="GO:0016757">
    <property type="term" value="F:glycosyltransferase activity"/>
    <property type="evidence" value="ECO:0007669"/>
    <property type="project" value="UniProtKB-KW"/>
</dbReference>
<proteinExistence type="predicted"/>
<dbReference type="InterPro" id="IPR001296">
    <property type="entry name" value="Glyco_trans_1"/>
</dbReference>
<evidence type="ECO:0000313" key="5">
    <source>
        <dbReference type="EMBL" id="CAH9118902.1"/>
    </source>
</evidence>
<keyword evidence="6" id="KW-1185">Reference proteome</keyword>
<feature type="transmembrane region" description="Helical" evidence="3">
    <location>
        <begin position="200"/>
        <end position="220"/>
    </location>
</feature>
<feature type="compositionally biased region" description="Low complexity" evidence="2">
    <location>
        <begin position="14"/>
        <end position="23"/>
    </location>
</feature>
<dbReference type="PANTHER" id="PTHR46635">
    <property type="entry name" value="GLYCOSYL TRANSFERASE FAMILY 1 PROTEIN"/>
    <property type="match status" value="1"/>
</dbReference>
<dbReference type="EMBL" id="CAMAPE010000077">
    <property type="protein sequence ID" value="CAH9118902.1"/>
    <property type="molecule type" value="Genomic_DNA"/>
</dbReference>
<comment type="caution">
    <text evidence="5">The sequence shown here is derived from an EMBL/GenBank/DDBJ whole genome shotgun (WGS) entry which is preliminary data.</text>
</comment>
<name>A0A9P1EMZ5_CUSEU</name>
<evidence type="ECO:0000313" key="6">
    <source>
        <dbReference type="Proteomes" id="UP001152484"/>
    </source>
</evidence>
<evidence type="ECO:0000256" key="2">
    <source>
        <dbReference type="SAM" id="MobiDB-lite"/>
    </source>
</evidence>
<sequence length="1061" mass="121546">MGRSSASSDDEDNSNNNAINSKAFHSIRDRFRFKRNPNSSGSLPRFSKAPPSSVAVADRQWKSAGGGRSHHHRSLTRKILLFFSFRGRSWFYFCTLLVIFMFALASLALQSSIMSVLRQGAESERRPWSWPVRDDLKLGTSLVFKPPQRFQFGNGLDRLRSLPRIGVRPPRIGLILGNLKKKPLSLMLYTVMKNLKDLGYLIKLAFLLQGITIFLQIYALEDGNAMSLWEIIGNVSVLSAERFIYIDWSLFDGVIADSLEDKRAISSLMQEPFCSVPLIWMVHEDTLANRLQIYESMGWEHLMFHWRAAFHRADVVVFPDFSLPMLYSVLDTGNFFVIPGSPKDVWAAESYSRTHSKSQLREEYGFDKDDILVLVVGSSFLYNKLSWDYVLPMREMEPLLIKYTGLNNMSDKLKFMFLSGNTTDGYNYILQDVATRLGLHHGSLYSYGINSDVNGLIMMSDIVLYSSSQDEQNFPPQLIRAMSYGIPIVASDYPVIHKYVVDGVHGMTFPHHSSDALLKAFSLLVSDGKLTKYAYSIASSSRLLAKNLFAAECITGYAKLIEHVFNFPSDVVLPGNTSLLKQHMWEWYYFQKEDNTGDMDDKDPINLSVVYELEEQLGNLVSLKNASSEASDSLEVDFPTELDWDILTEIESSEEADRLEQEEMEDRMEKHIDEWDVVYRNARKAEKLRFETNERDEAELERTGQSLCIYEIYNGAGAWPFLHHGSLYRGLALLTKARRLKSDDVDAVGLLPLLNETYYRDILCEIGGIFSIANGIDKIHKRPWVGFQSWRATGRQVSLTKRAEQALEETIHENTKGDVIYFWAHLNVDGGLAGRNNALTFWSMCDILDGGNCRNSFQDAFRKMYGLPSHLEALPPMPEDGGHWSALHSWVMPTPSFLEFVMFSRIFVDSLHAVNVNSSNASECPLAESAIEKNHCYCRTMELLVNVWAYHSARKMVYVDPVSGLLQEQHPVEKRRGVMWAKYFNSTLLKSMDEDLAEAADDNDPPYQKWLWPLTGEVYWQGVYEREREHRYRLKMDKKRKTREKLFDRMKYGYKQKTLGG</sequence>
<reference evidence="5" key="1">
    <citation type="submission" date="2022-07" db="EMBL/GenBank/DDBJ databases">
        <authorList>
            <person name="Macas J."/>
            <person name="Novak P."/>
            <person name="Neumann P."/>
        </authorList>
    </citation>
    <scope>NUCLEOTIDE SEQUENCE</scope>
</reference>
<gene>
    <name evidence="5" type="ORF">CEURO_LOCUS22128</name>
</gene>
<dbReference type="Pfam" id="PF00534">
    <property type="entry name" value="Glycos_transf_1"/>
    <property type="match status" value="1"/>
</dbReference>
<keyword evidence="3" id="KW-1133">Transmembrane helix</keyword>
<keyword evidence="1" id="KW-0808">Transferase</keyword>
<organism evidence="5 6">
    <name type="scientific">Cuscuta europaea</name>
    <name type="common">European dodder</name>
    <dbReference type="NCBI Taxonomy" id="41803"/>
    <lineage>
        <taxon>Eukaryota</taxon>
        <taxon>Viridiplantae</taxon>
        <taxon>Streptophyta</taxon>
        <taxon>Embryophyta</taxon>
        <taxon>Tracheophyta</taxon>
        <taxon>Spermatophyta</taxon>
        <taxon>Magnoliopsida</taxon>
        <taxon>eudicotyledons</taxon>
        <taxon>Gunneridae</taxon>
        <taxon>Pentapetalae</taxon>
        <taxon>asterids</taxon>
        <taxon>lamiids</taxon>
        <taxon>Solanales</taxon>
        <taxon>Convolvulaceae</taxon>
        <taxon>Cuscuteae</taxon>
        <taxon>Cuscuta</taxon>
        <taxon>Cuscuta subgen. Cuscuta</taxon>
    </lineage>
</organism>
<feature type="domain" description="Glycosyl transferase family 1" evidence="4">
    <location>
        <begin position="430"/>
        <end position="533"/>
    </location>
</feature>
<evidence type="ECO:0000259" key="4">
    <source>
        <dbReference type="Pfam" id="PF00534"/>
    </source>
</evidence>
<accession>A0A9P1EMZ5</accession>
<dbReference type="PANTHER" id="PTHR46635:SF2">
    <property type="entry name" value="GLYCOSYL TRANSFERASE FAMILY 1 DOMAIN-CONTAINING PROTEIN"/>
    <property type="match status" value="1"/>
</dbReference>
<evidence type="ECO:0000256" key="3">
    <source>
        <dbReference type="SAM" id="Phobius"/>
    </source>
</evidence>
<dbReference type="Gene3D" id="3.40.50.2000">
    <property type="entry name" value="Glycogen Phosphorylase B"/>
    <property type="match status" value="1"/>
</dbReference>
<keyword evidence="1" id="KW-0328">Glycosyltransferase</keyword>
<protein>
    <recommendedName>
        <fullName evidence="4">Glycosyl transferase family 1 domain-containing protein</fullName>
    </recommendedName>
</protein>
<dbReference type="OrthoDB" id="1592604at2759"/>
<keyword evidence="3" id="KW-0472">Membrane</keyword>